<evidence type="ECO:0000313" key="5">
    <source>
        <dbReference type="EMBL" id="KAI6295170.1"/>
    </source>
</evidence>
<dbReference type="EMBL" id="JABSND010000174">
    <property type="protein sequence ID" value="KAI6295170.1"/>
    <property type="molecule type" value="Genomic_DNA"/>
</dbReference>
<feature type="compositionally biased region" description="Low complexity" evidence="2">
    <location>
        <begin position="225"/>
        <end position="243"/>
    </location>
</feature>
<keyword evidence="3" id="KW-0472">Membrane</keyword>
<feature type="transmembrane region" description="Helical" evidence="3">
    <location>
        <begin position="279"/>
        <end position="304"/>
    </location>
</feature>
<keyword evidence="6" id="KW-1185">Reference proteome</keyword>
<sequence>MRLYSSGVLLLGAIVLQHSELAVANATKFDFDTKLPRPPNVTSAWLFTINDLNAVPETGLGVTFNHNAPFRLHDVRLLQVPVGQPGSPSPVAWFPKETQWGDIKLDVKTNSSDSIEPGKTVLPNTTVNINLVPAAATKVLAERRTDMISERPVSGGPPVFAPAVLYFQLRYYADPRVARRQDASFADNGPPTTITTSHFALTSIAKDDPSFKLIVDWANINVAPIDDPSSSDGEPGDGISSPPKATDSPEPSSTVRPASGTPEPVSSSSSSLDGRLSTAAIAGIAVGAGLGFLLIAGTFAFCLLRRRRRSAEATHVRGYNGGGRSGDIVAEKEAANAAVSESGAHSPYSDDGRPHFQRDVALAGAGAGASAATGTAGLMAAHHQDEQSAGADYAPYSDRPSNVSMADTAVGSASVIGTASSTPMAQPISAAPGPSSATAMESERVPVVARSDTAMSNTYAHLVEDGMTAAEIARLEDEERQLDQAIERARGVTTK</sequence>
<dbReference type="PANTHER" id="PTHR16861">
    <property type="entry name" value="GLYCOPROTEIN 38"/>
    <property type="match status" value="1"/>
</dbReference>
<feature type="coiled-coil region" evidence="1">
    <location>
        <begin position="468"/>
        <end position="495"/>
    </location>
</feature>
<keyword evidence="4" id="KW-0732">Signal</keyword>
<protein>
    <recommendedName>
        <fullName evidence="7">Mid2 domain-containing protein</fullName>
    </recommendedName>
</protein>
<evidence type="ECO:0000256" key="1">
    <source>
        <dbReference type="SAM" id="Coils"/>
    </source>
</evidence>
<evidence type="ECO:0000256" key="2">
    <source>
        <dbReference type="SAM" id="MobiDB-lite"/>
    </source>
</evidence>
<gene>
    <name evidence="5" type="ORF">MCOR33_007897</name>
</gene>
<evidence type="ECO:0000313" key="6">
    <source>
        <dbReference type="Proteomes" id="UP001059893"/>
    </source>
</evidence>
<dbReference type="Proteomes" id="UP001059893">
    <property type="component" value="Unassembled WGS sequence"/>
</dbReference>
<keyword evidence="3" id="KW-0812">Transmembrane</keyword>
<name>A0ABQ8ND70_PYRGI</name>
<evidence type="ECO:0008006" key="7">
    <source>
        <dbReference type="Google" id="ProtNLM"/>
    </source>
</evidence>
<keyword evidence="1" id="KW-0175">Coiled coil</keyword>
<evidence type="ECO:0000256" key="4">
    <source>
        <dbReference type="SAM" id="SignalP"/>
    </source>
</evidence>
<feature type="region of interest" description="Disordered" evidence="2">
    <location>
        <begin position="225"/>
        <end position="272"/>
    </location>
</feature>
<organism evidence="5 6">
    <name type="scientific">Pyricularia grisea</name>
    <name type="common">Crabgrass-specific blast fungus</name>
    <name type="synonym">Magnaporthe grisea</name>
    <dbReference type="NCBI Taxonomy" id="148305"/>
    <lineage>
        <taxon>Eukaryota</taxon>
        <taxon>Fungi</taxon>
        <taxon>Dikarya</taxon>
        <taxon>Ascomycota</taxon>
        <taxon>Pezizomycotina</taxon>
        <taxon>Sordariomycetes</taxon>
        <taxon>Sordariomycetidae</taxon>
        <taxon>Magnaporthales</taxon>
        <taxon>Pyriculariaceae</taxon>
        <taxon>Pyricularia</taxon>
    </lineage>
</organism>
<reference evidence="5" key="1">
    <citation type="submission" date="2021-01" db="EMBL/GenBank/DDBJ databases">
        <title>Deciphering the adaptive evolutionary patterns associated with biogeogrpahic diversity in the finger millet blast pathogen Magnaporthe oryzae in Eastern Africa.</title>
        <authorList>
            <person name="Onyema G."/>
            <person name="Shittu T.A."/>
            <person name="Dodsworth S."/>
            <person name="Devilliers S."/>
            <person name="Muthumeenakshi S."/>
            <person name="Sreenivasaprasad S."/>
        </authorList>
    </citation>
    <scope>NUCLEOTIDE SEQUENCE</scope>
    <source>
        <strain evidence="5">D15/s37</strain>
    </source>
</reference>
<evidence type="ECO:0000256" key="3">
    <source>
        <dbReference type="SAM" id="Phobius"/>
    </source>
</evidence>
<dbReference type="PANTHER" id="PTHR16861:SF4">
    <property type="entry name" value="SH3 DOMAIN PROTEIN (AFU_ORTHOLOGUE AFUA_1G13610)"/>
    <property type="match status" value="1"/>
</dbReference>
<feature type="region of interest" description="Disordered" evidence="2">
    <location>
        <begin position="333"/>
        <end position="355"/>
    </location>
</feature>
<feature type="signal peptide" evidence="4">
    <location>
        <begin position="1"/>
        <end position="26"/>
    </location>
</feature>
<feature type="chain" id="PRO_5047442965" description="Mid2 domain-containing protein" evidence="4">
    <location>
        <begin position="27"/>
        <end position="495"/>
    </location>
</feature>
<comment type="caution">
    <text evidence="5">The sequence shown here is derived from an EMBL/GenBank/DDBJ whole genome shotgun (WGS) entry which is preliminary data.</text>
</comment>
<keyword evidence="3" id="KW-1133">Transmembrane helix</keyword>
<feature type="region of interest" description="Disordered" evidence="2">
    <location>
        <begin position="423"/>
        <end position="442"/>
    </location>
</feature>
<accession>A0ABQ8ND70</accession>
<proteinExistence type="predicted"/>